<accession>A0A8J8CEH5</accession>
<gene>
    <name evidence="2" type="ORF">EGD98_19030</name>
</gene>
<comment type="caution">
    <text evidence="2">The sequence shown here is derived from an EMBL/GenBank/DDBJ whole genome shotgun (WGS) entry which is preliminary data.</text>
</comment>
<dbReference type="Proteomes" id="UP000783863">
    <property type="component" value="Unassembled WGS sequence"/>
</dbReference>
<sequence>MSRSSQRNGGSGTEYKWRWKDESENRPLPDSWAEHGRHEPIERDEKAFYAIQHFRGGASGLKERTE</sequence>
<feature type="compositionally biased region" description="Basic and acidic residues" evidence="1">
    <location>
        <begin position="15"/>
        <end position="39"/>
    </location>
</feature>
<reference evidence="2" key="1">
    <citation type="submission" date="2021-06" db="EMBL/GenBank/DDBJ databases">
        <title>Halomicroarcula sp. F24A a new haloarchaeum isolated from saline soil.</title>
        <authorList>
            <person name="Duran-Viseras A."/>
            <person name="Sanchez-Porro C."/>
            <person name="Ventosa A."/>
        </authorList>
    </citation>
    <scope>NUCLEOTIDE SEQUENCE</scope>
    <source>
        <strain evidence="2">F24A</strain>
    </source>
</reference>
<dbReference type="AlphaFoldDB" id="A0A8J8CEH5"/>
<feature type="region of interest" description="Disordered" evidence="1">
    <location>
        <begin position="1"/>
        <end position="39"/>
    </location>
</feature>
<evidence type="ECO:0000256" key="1">
    <source>
        <dbReference type="SAM" id="MobiDB-lite"/>
    </source>
</evidence>
<dbReference type="RefSeq" id="WP_220589933.1">
    <property type="nucleotide sequence ID" value="NZ_RKLQ01000005.1"/>
</dbReference>
<evidence type="ECO:0000313" key="2">
    <source>
        <dbReference type="EMBL" id="MBX0305740.1"/>
    </source>
</evidence>
<dbReference type="EMBL" id="RKLQ01000005">
    <property type="protein sequence ID" value="MBX0305740.1"/>
    <property type="molecule type" value="Genomic_DNA"/>
</dbReference>
<keyword evidence="3" id="KW-1185">Reference proteome</keyword>
<protein>
    <submittedName>
        <fullName evidence="2">Uncharacterized protein</fullName>
    </submittedName>
</protein>
<organism evidence="2 3">
    <name type="scientific">Haloarcula salinisoli</name>
    <dbReference type="NCBI Taxonomy" id="2487746"/>
    <lineage>
        <taxon>Archaea</taxon>
        <taxon>Methanobacteriati</taxon>
        <taxon>Methanobacteriota</taxon>
        <taxon>Stenosarchaea group</taxon>
        <taxon>Halobacteria</taxon>
        <taxon>Halobacteriales</taxon>
        <taxon>Haloarculaceae</taxon>
        <taxon>Haloarcula</taxon>
    </lineage>
</organism>
<proteinExistence type="predicted"/>
<evidence type="ECO:0000313" key="3">
    <source>
        <dbReference type="Proteomes" id="UP000783863"/>
    </source>
</evidence>
<name>A0A8J8CEH5_9EURY</name>